<evidence type="ECO:0000259" key="1">
    <source>
        <dbReference type="Pfam" id="PF00534"/>
    </source>
</evidence>
<reference evidence="3" key="1">
    <citation type="journal article" date="2012" name="J. Bacteriol.">
        <title>Genome sequences of type strains of seven species of the marine bacterium Pseudoalteromonas.</title>
        <authorList>
            <person name="Xie B.B."/>
            <person name="Shu Y.L."/>
            <person name="Qin Q.L."/>
            <person name="Rong J.C."/>
            <person name="Zhang X.Y."/>
            <person name="Chen X.L."/>
            <person name="Shi M."/>
            <person name="He H.L."/>
            <person name="Zhou B.C."/>
            <person name="Zhang Y.Z."/>
        </authorList>
    </citation>
    <scope>NUCLEOTIDE SEQUENCE [LARGE SCALE GENOMIC DNA]</scope>
    <source>
        <strain evidence="3">NCIMB 2128</strain>
    </source>
</reference>
<dbReference type="CDD" id="cd03801">
    <property type="entry name" value="GT4_PimA-like"/>
    <property type="match status" value="1"/>
</dbReference>
<dbReference type="Pfam" id="PF13439">
    <property type="entry name" value="Glyco_transf_4"/>
    <property type="match status" value="1"/>
</dbReference>
<dbReference type="Proteomes" id="UP000016534">
    <property type="component" value="Unassembled WGS sequence"/>
</dbReference>
<protein>
    <submittedName>
        <fullName evidence="3">Glycosyltransferase</fullName>
    </submittedName>
</protein>
<proteinExistence type="predicted"/>
<dbReference type="PANTHER" id="PTHR12526:SF638">
    <property type="entry name" value="SPORE COAT PROTEIN SA"/>
    <property type="match status" value="1"/>
</dbReference>
<dbReference type="Gene3D" id="3.40.50.2000">
    <property type="entry name" value="Glycogen Phosphorylase B"/>
    <property type="match status" value="2"/>
</dbReference>
<reference evidence="3" key="2">
    <citation type="submission" date="2013-04" db="EMBL/GenBank/DDBJ databases">
        <title>Genome sequence of Pseudoalteromonas undina.</title>
        <authorList>
            <person name="Xie B.-B."/>
            <person name="Rong J.-C."/>
            <person name="Qin Q.-L."/>
            <person name="Shu Y.-L."/>
            <person name="Zhang Y.-Z."/>
        </authorList>
    </citation>
    <scope>NUCLEOTIDE SEQUENCE</scope>
    <source>
        <strain evidence="3">NCIMB 2128</strain>
    </source>
</reference>
<keyword evidence="4" id="KW-1185">Reference proteome</keyword>
<dbReference type="PANTHER" id="PTHR12526">
    <property type="entry name" value="GLYCOSYLTRANSFERASE"/>
    <property type="match status" value="1"/>
</dbReference>
<evidence type="ECO:0000313" key="4">
    <source>
        <dbReference type="Proteomes" id="UP000016534"/>
    </source>
</evidence>
<dbReference type="Pfam" id="PF00534">
    <property type="entry name" value="Glycos_transf_1"/>
    <property type="match status" value="1"/>
</dbReference>
<organism evidence="3 4">
    <name type="scientific">Pseudoalteromonas undina</name>
    <dbReference type="NCBI Taxonomy" id="43660"/>
    <lineage>
        <taxon>Bacteria</taxon>
        <taxon>Pseudomonadati</taxon>
        <taxon>Pseudomonadota</taxon>
        <taxon>Gammaproteobacteria</taxon>
        <taxon>Alteromonadales</taxon>
        <taxon>Pseudoalteromonadaceae</taxon>
        <taxon>Pseudoalteromonas</taxon>
    </lineage>
</organism>
<evidence type="ECO:0000313" key="3">
    <source>
        <dbReference type="EMBL" id="ERG60175.1"/>
    </source>
</evidence>
<feature type="domain" description="Glycosyl transferase family 1" evidence="1">
    <location>
        <begin position="171"/>
        <end position="304"/>
    </location>
</feature>
<dbReference type="SUPFAM" id="SSF53756">
    <property type="entry name" value="UDP-Glycosyltransferase/glycogen phosphorylase"/>
    <property type="match status" value="1"/>
</dbReference>
<accession>A0ABP2XVH0</accession>
<sequence length="339" mass="38546">MNNQIILFVDSSMIGGIETHIIELYKLLHKNQVSCSILFYKNHGNNEFYELLDKQSIQYNFLQGTLISLIKRFHSYDRNTVIHTHGYKAGILGRLVCKITNKHCVSTYHAGETGKGKMWLYNRLDLWLSRLSTNFAVSEKISKTIKNAQLLENFIAITKPPSTDFAQPLLRIGFVGRLSYEKGPDIFYELAESMQTNKQVQFHLFGDGPMRDRIPQLNNLNYHGLTPRDDIWQHLDALLICSREEGLPMTLLESMANYKIVISSPVGAIPSIINNGVNGFLMKSANTLECQQSIEALLTLSTMQKSEIAHSAYTMLKERFSGKKQFNLLQSAYTAKTIL</sequence>
<feature type="domain" description="Glycosyltransferase subfamily 4-like N-terminal" evidence="2">
    <location>
        <begin position="14"/>
        <end position="146"/>
    </location>
</feature>
<evidence type="ECO:0000259" key="2">
    <source>
        <dbReference type="Pfam" id="PF13439"/>
    </source>
</evidence>
<dbReference type="InterPro" id="IPR028098">
    <property type="entry name" value="Glyco_trans_4-like_N"/>
</dbReference>
<name>A0ABP2XVH0_9GAMM</name>
<gene>
    <name evidence="3" type="ORF">PUND_13454</name>
</gene>
<dbReference type="InterPro" id="IPR001296">
    <property type="entry name" value="Glyco_trans_1"/>
</dbReference>
<comment type="caution">
    <text evidence="3">The sequence shown here is derived from an EMBL/GenBank/DDBJ whole genome shotgun (WGS) entry which is preliminary data.</text>
</comment>
<dbReference type="EMBL" id="AHCF02000032">
    <property type="protein sequence ID" value="ERG60175.1"/>
    <property type="molecule type" value="Genomic_DNA"/>
</dbReference>